<evidence type="ECO:0000313" key="2">
    <source>
        <dbReference type="Proteomes" id="UP001321473"/>
    </source>
</evidence>
<dbReference type="Proteomes" id="UP001321473">
    <property type="component" value="Unassembled WGS sequence"/>
</dbReference>
<evidence type="ECO:0000313" key="1">
    <source>
        <dbReference type="EMBL" id="KAK8775360.1"/>
    </source>
</evidence>
<accession>A0AAQ4EL16</accession>
<proteinExistence type="predicted"/>
<gene>
    <name evidence="1" type="ORF">V5799_031291</name>
</gene>
<reference evidence="1 2" key="1">
    <citation type="journal article" date="2023" name="Arcadia Sci">
        <title>De novo assembly of a long-read Amblyomma americanum tick genome.</title>
        <authorList>
            <person name="Chou S."/>
            <person name="Poskanzer K.E."/>
            <person name="Rollins M."/>
            <person name="Thuy-Boun P.S."/>
        </authorList>
    </citation>
    <scope>NUCLEOTIDE SEQUENCE [LARGE SCALE GENOMIC DNA]</scope>
    <source>
        <strain evidence="1">F_SG_1</strain>
        <tissue evidence="1">Salivary glands</tissue>
    </source>
</reference>
<protein>
    <submittedName>
        <fullName evidence="1">Uncharacterized protein</fullName>
    </submittedName>
</protein>
<sequence>MSKRCCLGPSFFFGGGGYVGKITLSSLNSHKENMSQAPDRTHAVRTCGASAKKYSCRPVLTAHGCLHDTTGLAKQVAEILHLFHCALLLGPRQKSQHPHDTQLLHTFQSQKMGNLPKKCHRWSPLQQNEKKMSNGLVLIY</sequence>
<organism evidence="1 2">
    <name type="scientific">Amblyomma americanum</name>
    <name type="common">Lone star tick</name>
    <dbReference type="NCBI Taxonomy" id="6943"/>
    <lineage>
        <taxon>Eukaryota</taxon>
        <taxon>Metazoa</taxon>
        <taxon>Ecdysozoa</taxon>
        <taxon>Arthropoda</taxon>
        <taxon>Chelicerata</taxon>
        <taxon>Arachnida</taxon>
        <taxon>Acari</taxon>
        <taxon>Parasitiformes</taxon>
        <taxon>Ixodida</taxon>
        <taxon>Ixodoidea</taxon>
        <taxon>Ixodidae</taxon>
        <taxon>Amblyomminae</taxon>
        <taxon>Amblyomma</taxon>
    </lineage>
</organism>
<comment type="caution">
    <text evidence="1">The sequence shown here is derived from an EMBL/GenBank/DDBJ whole genome shotgun (WGS) entry which is preliminary data.</text>
</comment>
<keyword evidence="2" id="KW-1185">Reference proteome</keyword>
<name>A0AAQ4EL16_AMBAM</name>
<dbReference type="AlphaFoldDB" id="A0AAQ4EL16"/>
<dbReference type="EMBL" id="JARKHS020014228">
    <property type="protein sequence ID" value="KAK8775360.1"/>
    <property type="molecule type" value="Genomic_DNA"/>
</dbReference>